<organism evidence="1 2">
    <name type="scientific">Oceanirhabdus seepicola</name>
    <dbReference type="NCBI Taxonomy" id="2828781"/>
    <lineage>
        <taxon>Bacteria</taxon>
        <taxon>Bacillati</taxon>
        <taxon>Bacillota</taxon>
        <taxon>Clostridia</taxon>
        <taxon>Eubacteriales</taxon>
        <taxon>Clostridiaceae</taxon>
        <taxon>Oceanirhabdus</taxon>
    </lineage>
</organism>
<accession>A0A9J6P489</accession>
<gene>
    <name evidence="1" type="ORF">KDK92_17765</name>
</gene>
<comment type="caution">
    <text evidence="1">The sequence shown here is derived from an EMBL/GenBank/DDBJ whole genome shotgun (WGS) entry which is preliminary data.</text>
</comment>
<evidence type="ECO:0000313" key="1">
    <source>
        <dbReference type="EMBL" id="MCM1991586.1"/>
    </source>
</evidence>
<evidence type="ECO:0000313" key="2">
    <source>
        <dbReference type="Proteomes" id="UP001056429"/>
    </source>
</evidence>
<dbReference type="EMBL" id="JAGSOJ010000004">
    <property type="protein sequence ID" value="MCM1991586.1"/>
    <property type="molecule type" value="Genomic_DNA"/>
</dbReference>
<reference evidence="1" key="2">
    <citation type="submission" date="2021-04" db="EMBL/GenBank/DDBJ databases">
        <authorList>
            <person name="Dong X."/>
        </authorList>
    </citation>
    <scope>NUCLEOTIDE SEQUENCE</scope>
    <source>
        <strain evidence="1">ZWT</strain>
    </source>
</reference>
<dbReference type="Proteomes" id="UP001056429">
    <property type="component" value="Unassembled WGS sequence"/>
</dbReference>
<proteinExistence type="predicted"/>
<evidence type="ECO:0008006" key="3">
    <source>
        <dbReference type="Google" id="ProtNLM"/>
    </source>
</evidence>
<protein>
    <recommendedName>
        <fullName evidence="3">DUF3137 domain-containing protein</fullName>
    </recommendedName>
</protein>
<reference evidence="1" key="1">
    <citation type="journal article" date="2021" name="mSystems">
        <title>Bacteria and Archaea Synergistically Convert Glycine Betaine to Biogenic Methane in the Formosa Cold Seep of the South China Sea.</title>
        <authorList>
            <person name="Li L."/>
            <person name="Zhang W."/>
            <person name="Zhang S."/>
            <person name="Song L."/>
            <person name="Sun Q."/>
            <person name="Zhang H."/>
            <person name="Xiang H."/>
            <person name="Dong X."/>
        </authorList>
    </citation>
    <scope>NUCLEOTIDE SEQUENCE</scope>
    <source>
        <strain evidence="1">ZWT</strain>
    </source>
</reference>
<keyword evidence="2" id="KW-1185">Reference proteome</keyword>
<dbReference type="RefSeq" id="WP_250860730.1">
    <property type="nucleotide sequence ID" value="NZ_JAGSOJ010000004.1"/>
</dbReference>
<sequence length="201" mass="23904">MGIFKNNKDIVWKEFAEDVEGQFIEKDGFRPSKVIIKNENWNIVFDTYTVSDGRANTTYTRVRVPFVKKMDFYMDIHEKGIFKFVEKMLTKDNMTTGIDRVDEQFFIKSNNEKMIRSMFKNEKILELMIAQKKFEMFIKRNQGVFGGKIPKDTNELQLKVYGVIKDKKTLKEINGLFCEMLNEFSNLNILSREKTEFEYFN</sequence>
<name>A0A9J6P489_9CLOT</name>
<dbReference type="AlphaFoldDB" id="A0A9J6P489"/>